<accession>Q96NB8</accession>
<dbReference type="AlphaFoldDB" id="Q96NB8"/>
<reference evidence="1" key="1">
    <citation type="journal article" date="2004" name="Nat. Genet.">
        <title>Complete sequencing and characterization of 21,243 full-length human cDNAs.</title>
        <authorList>
            <person name="Ota T."/>
            <person name="Suzuki Y."/>
            <person name="Nishikawa T."/>
            <person name="Otsuki T."/>
            <person name="Sugiyama T."/>
            <person name="Irie R."/>
            <person name="Wakamatsu A."/>
            <person name="Hayashi K."/>
            <person name="Sato H."/>
            <person name="Nagai K."/>
            <person name="Kimura K."/>
            <person name="Makita H."/>
            <person name="Sekine M."/>
            <person name="Obayashi M."/>
            <person name="Nishi T."/>
            <person name="Shibahara T."/>
            <person name="Tanaka T."/>
            <person name="Ishii S."/>
            <person name="Yamamoto J."/>
            <person name="Saito K."/>
            <person name="Kawai Y."/>
            <person name="Isono Y."/>
            <person name="Nakamura Y."/>
            <person name="Nagahari K."/>
            <person name="Murakami K."/>
            <person name="Yasuda T."/>
            <person name="Iwayanagi T."/>
            <person name="Wagatsuma M."/>
            <person name="Shiratori A."/>
            <person name="Sudo H."/>
            <person name="Hosoiri T."/>
            <person name="Kaku Y."/>
            <person name="Kodaira H."/>
            <person name="Kondo H."/>
            <person name="Sugawara M."/>
            <person name="Takahashi M."/>
            <person name="Kanda K."/>
            <person name="Yokoi T."/>
            <person name="Furuya T."/>
            <person name="Kikkawa E."/>
            <person name="Omura Y."/>
            <person name="Abe K."/>
            <person name="Kamihara K."/>
            <person name="Katsuta N."/>
            <person name="Sato K."/>
            <person name="Tanikawa M."/>
            <person name="Yamazaki M."/>
            <person name="Ninomiya K."/>
            <person name="Ishibashi T."/>
            <person name="Yamashita H."/>
            <person name="Murakawa K."/>
            <person name="Fujimori K."/>
            <person name="Tanai H."/>
            <person name="Kimata M."/>
            <person name="Watanabe M."/>
            <person name="Hiraoka S."/>
            <person name="Chiba Y."/>
            <person name="Ishida S."/>
            <person name="Ono Y."/>
            <person name="Takiguchi S."/>
            <person name="Watanabe S."/>
            <person name="Yosida M."/>
            <person name="Hotuta T."/>
            <person name="Kusano J."/>
            <person name="Kanehori K."/>
            <person name="Takahashi-Fujii A."/>
            <person name="Hara H."/>
            <person name="Tanase T."/>
            <person name="Nomura Y."/>
            <person name="Togiya S."/>
            <person name="Komai F."/>
            <person name="Hara R."/>
            <person name="Takeuchi K."/>
            <person name="Arita M."/>
            <person name="Imose N."/>
            <person name="Musashino K."/>
            <person name="Yuuki H."/>
            <person name="Oshima A."/>
            <person name="Sasaki N."/>
            <person name="Aotsuka S."/>
            <person name="Yoshikawa Y."/>
            <person name="Matsunawa H."/>
            <person name="Ichihara T."/>
            <person name="Shiohata N."/>
            <person name="Sano S."/>
            <person name="Moriya S."/>
            <person name="Momiyama H."/>
            <person name="Satoh N."/>
            <person name="Takami S."/>
            <person name="Terashima Y."/>
            <person name="Suzuki O."/>
            <person name="Nakagawa S."/>
            <person name="Senoh A."/>
            <person name="Mizoguchi H."/>
            <person name="Goto Y."/>
            <person name="Shimizu F."/>
            <person name="Wakebe H."/>
            <person name="Hishigaki H."/>
            <person name="Watanabe T."/>
            <person name="Sugiyama A."/>
            <person name="Takemoto M."/>
            <person name="Kawakami B."/>
            <person name="Yamazaki M."/>
            <person name="Watanabe K."/>
            <person name="Kumagai A."/>
            <person name="Itakura S."/>
            <person name="Fukuzumi Y."/>
            <person name="Fujimori Y."/>
            <person name="Komiyama M."/>
            <person name="Tashiro H."/>
            <person name="Tanigami A."/>
            <person name="Fujiwara T."/>
            <person name="Ono T."/>
            <person name="Yamada K."/>
            <person name="Fujii Y."/>
            <person name="Ozaki K."/>
            <person name="Hirao M."/>
            <person name="Ohmori Y."/>
            <person name="Kawabata A."/>
            <person name="Hikiji T."/>
            <person name="Kobatake N."/>
            <person name="Inagaki H."/>
            <person name="Ikema Y."/>
            <person name="Okamoto S."/>
            <person name="Okitani R."/>
            <person name="Kawakami T."/>
            <person name="Noguchi S."/>
            <person name="Itoh T."/>
            <person name="Shigeta K."/>
            <person name="Senba T."/>
            <person name="Matsumura K."/>
            <person name="Nakajima Y."/>
            <person name="Mizuno T."/>
            <person name="Morinaga M."/>
            <person name="Sasaki M."/>
            <person name="Togashi T."/>
            <person name="Oyama M."/>
            <person name="Hata H."/>
            <person name="Watanabe M."/>
            <person name="Komatsu T."/>
            <person name="Mizushima-Sugano J."/>
            <person name="Satoh T."/>
            <person name="Shirai Y."/>
            <person name="Takahashi Y."/>
            <person name="Nakagawa K."/>
            <person name="Okumura K."/>
            <person name="Nagase T."/>
            <person name="Nomura N."/>
            <person name="Kikuchi H."/>
            <person name="Masuho Y."/>
            <person name="Yamashita R."/>
            <person name="Nakai K."/>
            <person name="Yada T."/>
            <person name="Nakamura Y."/>
            <person name="Ohara O."/>
            <person name="Isogai T."/>
            <person name="Sugano S."/>
        </authorList>
    </citation>
    <scope>NUCLEOTIDE SEQUENCE</scope>
</reference>
<sequence>MAELFLELVYSIHRKHRSCLIYGGTPSQNLPVITCAAYYFAMASSQRMKEGHIVLKLSAVFQPPQGHGCGGLFQTDLRAQVEPAISHSTEGLSKRFSARYTAVVNSQALESDCLIPTITSLVGDYAAHKYRLV</sequence>
<name>Q96NB8_HUMAN</name>
<dbReference type="EMBL" id="AK055693">
    <property type="protein sequence ID" value="BAB70986.1"/>
    <property type="molecule type" value="mRNA"/>
</dbReference>
<evidence type="ECO:0000313" key="1">
    <source>
        <dbReference type="EMBL" id="BAB70986.1"/>
    </source>
</evidence>
<proteinExistence type="evidence at transcript level"/>
<protein>
    <submittedName>
        <fullName evidence="1">cDNA FLJ31131 fis, clone IMR322000935</fullName>
    </submittedName>
</protein>
<organism evidence="1">
    <name type="scientific">Homo sapiens</name>
    <name type="common">Human</name>
    <dbReference type="NCBI Taxonomy" id="9606"/>
    <lineage>
        <taxon>Eukaryota</taxon>
        <taxon>Metazoa</taxon>
        <taxon>Chordata</taxon>
        <taxon>Craniata</taxon>
        <taxon>Vertebrata</taxon>
        <taxon>Euteleostomi</taxon>
        <taxon>Mammalia</taxon>
        <taxon>Eutheria</taxon>
        <taxon>Euarchontoglires</taxon>
        <taxon>Primates</taxon>
        <taxon>Haplorrhini</taxon>
        <taxon>Catarrhini</taxon>
        <taxon>Hominidae</taxon>
        <taxon>Homo</taxon>
    </lineage>
</organism>